<protein>
    <submittedName>
        <fullName evidence="2">Lateral flagellar putative hook associated protein</fullName>
    </submittedName>
</protein>
<reference evidence="2 3" key="1">
    <citation type="submission" date="2018-06" db="EMBL/GenBank/DDBJ databases">
        <authorList>
            <consortium name="Pathogen Informatics"/>
            <person name="Doyle S."/>
        </authorList>
    </citation>
    <scope>NUCLEOTIDE SEQUENCE [LARGE SCALE GENOMIC DNA]</scope>
    <source>
        <strain evidence="2 3">NCTC8500</strain>
    </source>
</reference>
<evidence type="ECO:0000313" key="2">
    <source>
        <dbReference type="EMBL" id="STM40575.1"/>
    </source>
</evidence>
<feature type="region of interest" description="Disordered" evidence="1">
    <location>
        <begin position="1"/>
        <end position="27"/>
    </location>
</feature>
<accession>A0A377DX06</accession>
<sequence>MQVGLTSSSLATGSAHSAAVSSSTVAPTQAVRQKLPATASEYPASPLITTRPQRYSVQLNDQLTTLQQADHYLGQLEQQLLDYRHSQRKGGQAQSTALMQMLDKRTALSGGAVDRQLQPVLQGEARVTFHSPDLANLVHNPTPGTRMFSVSDGRQTQLSAVMLSEDDSAAQYQTRLTNALRRVGVQLHQQADGISFSTTEKQWPNIESTLSVRTDGDKSAFMPLKTFAEPSQAERFSAKPATGRGRDFPDVRKH</sequence>
<name>A0A377DX06_ECOLX</name>
<keyword evidence="2" id="KW-0969">Cilium</keyword>
<gene>
    <name evidence="2" type="primary">lafW</name>
    <name evidence="2" type="ORF">NCTC8500_04429</name>
</gene>
<evidence type="ECO:0000256" key="1">
    <source>
        <dbReference type="SAM" id="MobiDB-lite"/>
    </source>
</evidence>
<feature type="compositionally biased region" description="Polar residues" evidence="1">
    <location>
        <begin position="1"/>
        <end position="10"/>
    </location>
</feature>
<organism evidence="2 3">
    <name type="scientific">Escherichia coli</name>
    <dbReference type="NCBI Taxonomy" id="562"/>
    <lineage>
        <taxon>Bacteria</taxon>
        <taxon>Pseudomonadati</taxon>
        <taxon>Pseudomonadota</taxon>
        <taxon>Gammaproteobacteria</taxon>
        <taxon>Enterobacterales</taxon>
        <taxon>Enterobacteriaceae</taxon>
        <taxon>Escherichia</taxon>
    </lineage>
</organism>
<evidence type="ECO:0000313" key="3">
    <source>
        <dbReference type="Proteomes" id="UP000254429"/>
    </source>
</evidence>
<keyword evidence="2" id="KW-0282">Flagellum</keyword>
<feature type="region of interest" description="Disordered" evidence="1">
    <location>
        <begin position="228"/>
        <end position="254"/>
    </location>
</feature>
<dbReference type="EMBL" id="UGFG01000001">
    <property type="protein sequence ID" value="STM40575.1"/>
    <property type="molecule type" value="Genomic_DNA"/>
</dbReference>
<feature type="compositionally biased region" description="Low complexity" evidence="1">
    <location>
        <begin position="11"/>
        <end position="27"/>
    </location>
</feature>
<dbReference type="AlphaFoldDB" id="A0A377DX06"/>
<proteinExistence type="predicted"/>
<keyword evidence="2" id="KW-0966">Cell projection</keyword>
<feature type="compositionally biased region" description="Basic and acidic residues" evidence="1">
    <location>
        <begin position="244"/>
        <end position="254"/>
    </location>
</feature>
<dbReference type="Proteomes" id="UP000254429">
    <property type="component" value="Unassembled WGS sequence"/>
</dbReference>